<evidence type="ECO:0000313" key="4">
    <source>
        <dbReference type="Proteomes" id="UP001218218"/>
    </source>
</evidence>
<name>A0AAD7AKR0_9AGAR</name>
<organism evidence="3 4">
    <name type="scientific">Mycena albidolilacea</name>
    <dbReference type="NCBI Taxonomy" id="1033008"/>
    <lineage>
        <taxon>Eukaryota</taxon>
        <taxon>Fungi</taxon>
        <taxon>Dikarya</taxon>
        <taxon>Basidiomycota</taxon>
        <taxon>Agaricomycotina</taxon>
        <taxon>Agaricomycetes</taxon>
        <taxon>Agaricomycetidae</taxon>
        <taxon>Agaricales</taxon>
        <taxon>Marasmiineae</taxon>
        <taxon>Mycenaceae</taxon>
        <taxon>Mycena</taxon>
    </lineage>
</organism>
<keyword evidence="1" id="KW-0175">Coiled coil</keyword>
<dbReference type="Proteomes" id="UP001218218">
    <property type="component" value="Unassembled WGS sequence"/>
</dbReference>
<feature type="compositionally biased region" description="Low complexity" evidence="2">
    <location>
        <begin position="176"/>
        <end position="185"/>
    </location>
</feature>
<feature type="compositionally biased region" description="Low complexity" evidence="2">
    <location>
        <begin position="532"/>
        <end position="543"/>
    </location>
</feature>
<gene>
    <name evidence="3" type="ORF">DFH08DRAFT_844536</name>
</gene>
<feature type="region of interest" description="Disordered" evidence="2">
    <location>
        <begin position="166"/>
        <end position="189"/>
    </location>
</feature>
<proteinExistence type="predicted"/>
<feature type="coiled-coil region" evidence="1">
    <location>
        <begin position="269"/>
        <end position="310"/>
    </location>
</feature>
<evidence type="ECO:0000256" key="1">
    <source>
        <dbReference type="SAM" id="Coils"/>
    </source>
</evidence>
<reference evidence="3" key="1">
    <citation type="submission" date="2023-03" db="EMBL/GenBank/DDBJ databases">
        <title>Massive genome expansion in bonnet fungi (Mycena s.s.) driven by repeated elements and novel gene families across ecological guilds.</title>
        <authorList>
            <consortium name="Lawrence Berkeley National Laboratory"/>
            <person name="Harder C.B."/>
            <person name="Miyauchi S."/>
            <person name="Viragh M."/>
            <person name="Kuo A."/>
            <person name="Thoen E."/>
            <person name="Andreopoulos B."/>
            <person name="Lu D."/>
            <person name="Skrede I."/>
            <person name="Drula E."/>
            <person name="Henrissat B."/>
            <person name="Morin E."/>
            <person name="Kohler A."/>
            <person name="Barry K."/>
            <person name="LaButti K."/>
            <person name="Morin E."/>
            <person name="Salamov A."/>
            <person name="Lipzen A."/>
            <person name="Mereny Z."/>
            <person name="Hegedus B."/>
            <person name="Baldrian P."/>
            <person name="Stursova M."/>
            <person name="Weitz H."/>
            <person name="Taylor A."/>
            <person name="Grigoriev I.V."/>
            <person name="Nagy L.G."/>
            <person name="Martin F."/>
            <person name="Kauserud H."/>
        </authorList>
    </citation>
    <scope>NUCLEOTIDE SEQUENCE</scope>
    <source>
        <strain evidence="3">CBHHK002</strain>
    </source>
</reference>
<evidence type="ECO:0000313" key="3">
    <source>
        <dbReference type="EMBL" id="KAJ7361556.1"/>
    </source>
</evidence>
<comment type="caution">
    <text evidence="3">The sequence shown here is derived from an EMBL/GenBank/DDBJ whole genome shotgun (WGS) entry which is preliminary data.</text>
</comment>
<protein>
    <recommendedName>
        <fullName evidence="5">WHIM1 domain-containing protein</fullName>
    </recommendedName>
</protein>
<dbReference type="PANTHER" id="PTHR42107:SF1">
    <property type="entry name" value="WHIM1 DOMAIN-CONTAINING PROTEIN"/>
    <property type="match status" value="1"/>
</dbReference>
<sequence length="571" mass="63366">MPASSSIAPKGHVCPPSTATHPSGRWESLFVYSFICKFTNLRTKVAGLETPMDFEEALLSQEPNTILTELLARFILNLRPQTRNLSIDQISTTVATVLSEYLKSSERTIFWDDELKMNKDPFENLEGGFFTADWDFKLKILRQLVELQLGHTPEIKSTIDRAWGVSQNKHKKKDAASAPPEASDPQSRGQLQLLPMGQDSQKKRFWAGDDSPRLYVSTNPWKITATFQTVSSTREEYLAVIEDLKAATPPEPKKGDKRSKMHQSHLNLIDTLESRIEVIDAELVRVEKARKRLEQRQAALARAAQAEIRETRTRRQTRKPDYVYTSTFDDDEDDADEYTYQEAEPYDDEFDDDFLNFRDETDGPSTRRGFSPGRRRSTRTAVVNANGKREAEEEPWGQWRGERRSTRLGAPPDTQLDPEPRTKRARTEDSTMSTGSVDAPSTTSHGAKNGLKLKASGAAALKPNEVAMEQIAGKKRSKFWVYAVEPVPGAETAAPPDSDAMNGSASPGMENGKRPNFREYTDEPMETGPVNGGASSAGDSGHSSDMEIDSPPPGPGNGRGPDGTASPLNST</sequence>
<evidence type="ECO:0008006" key="5">
    <source>
        <dbReference type="Google" id="ProtNLM"/>
    </source>
</evidence>
<keyword evidence="4" id="KW-1185">Reference proteome</keyword>
<feature type="compositionally biased region" description="Basic and acidic residues" evidence="2">
    <location>
        <begin position="511"/>
        <end position="521"/>
    </location>
</feature>
<feature type="compositionally biased region" description="Polar residues" evidence="2">
    <location>
        <begin position="430"/>
        <end position="445"/>
    </location>
</feature>
<accession>A0AAD7AKR0</accession>
<dbReference type="PANTHER" id="PTHR42107">
    <property type="entry name" value="YALI0D24453P"/>
    <property type="match status" value="1"/>
</dbReference>
<feature type="compositionally biased region" description="Basic and acidic residues" evidence="2">
    <location>
        <begin position="418"/>
        <end position="429"/>
    </location>
</feature>
<evidence type="ECO:0000256" key="2">
    <source>
        <dbReference type="SAM" id="MobiDB-lite"/>
    </source>
</evidence>
<feature type="region of interest" description="Disordered" evidence="2">
    <location>
        <begin position="349"/>
        <end position="451"/>
    </location>
</feature>
<dbReference type="AlphaFoldDB" id="A0AAD7AKR0"/>
<dbReference type="EMBL" id="JARIHO010000005">
    <property type="protein sequence ID" value="KAJ7361556.1"/>
    <property type="molecule type" value="Genomic_DNA"/>
</dbReference>
<feature type="region of interest" description="Disordered" evidence="2">
    <location>
        <begin position="1"/>
        <end position="21"/>
    </location>
</feature>
<feature type="region of interest" description="Disordered" evidence="2">
    <location>
        <begin position="489"/>
        <end position="571"/>
    </location>
</feature>